<evidence type="ECO:0000256" key="1">
    <source>
        <dbReference type="RuleBase" id="RU363038"/>
    </source>
</evidence>
<comment type="caution">
    <text evidence="4">The sequence shown here is derived from an EMBL/GenBank/DDBJ whole genome shotgun (WGS) entry which is preliminary data.</text>
</comment>
<dbReference type="GO" id="GO:0005739">
    <property type="term" value="C:mitochondrion"/>
    <property type="evidence" value="ECO:0007669"/>
    <property type="project" value="TreeGrafter"/>
</dbReference>
<comment type="similarity">
    <text evidence="1">Belongs to the class-I aminoacyl-tRNA synthetase family.</text>
</comment>
<keyword evidence="1" id="KW-0436">Ligase</keyword>
<feature type="domain" description="Arginyl-tRNA synthetase catalytic core" evidence="3">
    <location>
        <begin position="145"/>
        <end position="205"/>
    </location>
</feature>
<dbReference type="GO" id="GO:0005524">
    <property type="term" value="F:ATP binding"/>
    <property type="evidence" value="ECO:0007669"/>
    <property type="project" value="UniProtKB-KW"/>
</dbReference>
<accession>A0A409XCI2</accession>
<keyword evidence="1" id="KW-0648">Protein biosynthesis</keyword>
<dbReference type="Gene3D" id="3.40.50.620">
    <property type="entry name" value="HUPs"/>
    <property type="match status" value="1"/>
</dbReference>
<evidence type="ECO:0000256" key="2">
    <source>
        <dbReference type="SAM" id="MobiDB-lite"/>
    </source>
</evidence>
<feature type="region of interest" description="Disordered" evidence="2">
    <location>
        <begin position="203"/>
        <end position="228"/>
    </location>
</feature>
<evidence type="ECO:0000313" key="4">
    <source>
        <dbReference type="EMBL" id="PPQ88483.1"/>
    </source>
</evidence>
<dbReference type="GO" id="GO:0006420">
    <property type="term" value="P:arginyl-tRNA aminoacylation"/>
    <property type="evidence" value="ECO:0007669"/>
    <property type="project" value="InterPro"/>
</dbReference>
<name>A0A409XCI2_PSICY</name>
<dbReference type="InterPro" id="IPR001278">
    <property type="entry name" value="Arg-tRNA-ligase"/>
</dbReference>
<dbReference type="AlphaFoldDB" id="A0A409XCI2"/>
<keyword evidence="1" id="KW-0067">ATP-binding</keyword>
<keyword evidence="1" id="KW-0547">Nucleotide-binding</keyword>
<feature type="compositionally biased region" description="Pro residues" evidence="2">
    <location>
        <begin position="206"/>
        <end position="217"/>
    </location>
</feature>
<dbReference type="SUPFAM" id="SSF52374">
    <property type="entry name" value="Nucleotidylyl transferase"/>
    <property type="match status" value="1"/>
</dbReference>
<feature type="domain" description="Arginyl-tRNA synthetase catalytic core" evidence="3">
    <location>
        <begin position="14"/>
        <end position="144"/>
    </location>
</feature>
<reference evidence="4 5" key="1">
    <citation type="journal article" date="2018" name="Evol. Lett.">
        <title>Horizontal gene cluster transfer increased hallucinogenic mushroom diversity.</title>
        <authorList>
            <person name="Reynolds H.T."/>
            <person name="Vijayakumar V."/>
            <person name="Gluck-Thaler E."/>
            <person name="Korotkin H.B."/>
            <person name="Matheny P.B."/>
            <person name="Slot J.C."/>
        </authorList>
    </citation>
    <scope>NUCLEOTIDE SEQUENCE [LARGE SCALE GENOMIC DNA]</scope>
    <source>
        <strain evidence="4 5">2631</strain>
    </source>
</reference>
<dbReference type="GO" id="GO:0004814">
    <property type="term" value="F:arginine-tRNA ligase activity"/>
    <property type="evidence" value="ECO:0007669"/>
    <property type="project" value="InterPro"/>
</dbReference>
<evidence type="ECO:0000313" key="5">
    <source>
        <dbReference type="Proteomes" id="UP000283269"/>
    </source>
</evidence>
<dbReference type="STRING" id="93625.A0A409XCI2"/>
<dbReference type="Proteomes" id="UP000283269">
    <property type="component" value="Unassembled WGS sequence"/>
</dbReference>
<keyword evidence="5" id="KW-1185">Reference proteome</keyword>
<dbReference type="PANTHER" id="PTHR11956">
    <property type="entry name" value="ARGINYL-TRNA SYNTHETASE"/>
    <property type="match status" value="1"/>
</dbReference>
<organism evidence="4 5">
    <name type="scientific">Psilocybe cyanescens</name>
    <dbReference type="NCBI Taxonomy" id="93625"/>
    <lineage>
        <taxon>Eukaryota</taxon>
        <taxon>Fungi</taxon>
        <taxon>Dikarya</taxon>
        <taxon>Basidiomycota</taxon>
        <taxon>Agaricomycotina</taxon>
        <taxon>Agaricomycetes</taxon>
        <taxon>Agaricomycetidae</taxon>
        <taxon>Agaricales</taxon>
        <taxon>Agaricineae</taxon>
        <taxon>Strophariaceae</taxon>
        <taxon>Psilocybe</taxon>
    </lineage>
</organism>
<dbReference type="InParanoid" id="A0A409XCI2"/>
<proteinExistence type="inferred from homology"/>
<dbReference type="OrthoDB" id="68056at2759"/>
<dbReference type="Pfam" id="PF00750">
    <property type="entry name" value="tRNA-synt_1d"/>
    <property type="match status" value="2"/>
</dbReference>
<gene>
    <name evidence="4" type="ORF">CVT25_012008</name>
</gene>
<dbReference type="PANTHER" id="PTHR11956:SF11">
    <property type="entry name" value="ARGININE--TRNA LIGASE, MITOCHONDRIAL-RELATED"/>
    <property type="match status" value="1"/>
</dbReference>
<keyword evidence="1" id="KW-0030">Aminoacyl-tRNA synthetase</keyword>
<dbReference type="GO" id="GO:0032543">
    <property type="term" value="P:mitochondrial translation"/>
    <property type="evidence" value="ECO:0007669"/>
    <property type="project" value="TreeGrafter"/>
</dbReference>
<dbReference type="InterPro" id="IPR014729">
    <property type="entry name" value="Rossmann-like_a/b/a_fold"/>
</dbReference>
<sequence length="263" mass="30383">MEDGDEDALHNWLWFKRMEDSDEDALHNWLVWREMSVRKYKKEYERPNVKSDVYTGESRVGKEAMDRALETLESMDLILESDGVKLVELEKWKLGKAVVGKKDGTPIYLTRDIGGVIEQYERYKFNKMIYVVSSQQDLHLTQFFKGMSTRKGTVVFLDEIIKEAGNVMHEQMMKNKEKYKAVVDPEETALEIGITGVKIQDMAAKSPPPPYTPPTSPPKLTHATSHSSWEEEKAQAKMFLYKCVREVLAGSMRLLSLRPLERM</sequence>
<protein>
    <recommendedName>
        <fullName evidence="3">Arginyl-tRNA synthetase catalytic core domain-containing protein</fullName>
    </recommendedName>
</protein>
<dbReference type="InterPro" id="IPR035684">
    <property type="entry name" value="ArgRS_core"/>
</dbReference>
<dbReference type="EMBL" id="NHYD01002072">
    <property type="protein sequence ID" value="PPQ88483.1"/>
    <property type="molecule type" value="Genomic_DNA"/>
</dbReference>
<evidence type="ECO:0000259" key="3">
    <source>
        <dbReference type="Pfam" id="PF00750"/>
    </source>
</evidence>